<protein>
    <recommendedName>
        <fullName evidence="13">Sensory/regulatory protein RpfC</fullName>
        <ecNumber evidence="2">2.7.13.3</ecNumber>
    </recommendedName>
    <alternativeName>
        <fullName evidence="14">Virulence sensor protein BvgS</fullName>
    </alternativeName>
</protein>
<keyword evidence="4" id="KW-0808">Transferase</keyword>
<dbReference type="EMBL" id="AP028947">
    <property type="protein sequence ID" value="BET26282.1"/>
    <property type="molecule type" value="Genomic_DNA"/>
</dbReference>
<evidence type="ECO:0000256" key="8">
    <source>
        <dbReference type="ARBA" id="ARBA00022840"/>
    </source>
</evidence>
<evidence type="ECO:0000256" key="15">
    <source>
        <dbReference type="SAM" id="Phobius"/>
    </source>
</evidence>
<keyword evidence="8" id="KW-0067">ATP-binding</keyword>
<gene>
    <name evidence="17" type="ORF">RGQ30_17830</name>
</gene>
<dbReference type="PANTHER" id="PTHR45339:SF1">
    <property type="entry name" value="HYBRID SIGNAL TRANSDUCTION HISTIDINE KINASE J"/>
    <property type="match status" value="1"/>
</dbReference>
<keyword evidence="10" id="KW-0843">Virulence</keyword>
<proteinExistence type="predicted"/>
<evidence type="ECO:0000256" key="11">
    <source>
        <dbReference type="ARBA" id="ARBA00058004"/>
    </source>
</evidence>
<dbReference type="Gene3D" id="1.10.287.130">
    <property type="match status" value="1"/>
</dbReference>
<dbReference type="InterPro" id="IPR005467">
    <property type="entry name" value="His_kinase_dom"/>
</dbReference>
<dbReference type="SUPFAM" id="SSF47384">
    <property type="entry name" value="Homodimeric domain of signal transducing histidine kinase"/>
    <property type="match status" value="1"/>
</dbReference>
<dbReference type="PANTHER" id="PTHR45339">
    <property type="entry name" value="HYBRID SIGNAL TRANSDUCTION HISTIDINE KINASE J"/>
    <property type="match status" value="1"/>
</dbReference>
<dbReference type="CDD" id="cd00082">
    <property type="entry name" value="HisKA"/>
    <property type="match status" value="1"/>
</dbReference>
<dbReference type="InterPro" id="IPR004358">
    <property type="entry name" value="Sig_transdc_His_kin-like_C"/>
</dbReference>
<evidence type="ECO:0000256" key="1">
    <source>
        <dbReference type="ARBA" id="ARBA00000085"/>
    </source>
</evidence>
<dbReference type="SMART" id="SM00387">
    <property type="entry name" value="HATPase_c"/>
    <property type="match status" value="1"/>
</dbReference>
<dbReference type="PROSITE" id="PS50109">
    <property type="entry name" value="HIS_KIN"/>
    <property type="match status" value="1"/>
</dbReference>
<keyword evidence="15" id="KW-1133">Transmembrane helix</keyword>
<comment type="function">
    <text evidence="11">Member of the two-component regulatory system BvgS/BvgA. Phosphorylates BvgA via a four-step phosphorelay in response to environmental signals.</text>
</comment>
<dbReference type="PRINTS" id="PR00344">
    <property type="entry name" value="BCTRLSENSOR"/>
</dbReference>
<comment type="catalytic activity">
    <reaction evidence="1">
        <text>ATP + protein L-histidine = ADP + protein N-phospho-L-histidine.</text>
        <dbReference type="EC" id="2.7.13.3"/>
    </reaction>
</comment>
<evidence type="ECO:0000256" key="2">
    <source>
        <dbReference type="ARBA" id="ARBA00012438"/>
    </source>
</evidence>
<keyword evidence="3" id="KW-0597">Phosphoprotein</keyword>
<evidence type="ECO:0000256" key="12">
    <source>
        <dbReference type="ARBA" id="ARBA00064003"/>
    </source>
</evidence>
<evidence type="ECO:0000256" key="10">
    <source>
        <dbReference type="ARBA" id="ARBA00023026"/>
    </source>
</evidence>
<dbReference type="Proteomes" id="UP001329151">
    <property type="component" value="Chromosome"/>
</dbReference>
<keyword evidence="15" id="KW-0472">Membrane</keyword>
<comment type="subunit">
    <text evidence="12">At low DSF concentrations, interacts with RpfF.</text>
</comment>
<reference evidence="17 18" key="1">
    <citation type="submission" date="2023-10" db="EMBL/GenBank/DDBJ databases">
        <title>Complete Genome Sequence of Limnobacter thiooxidans CS-K2T, Isolated from freshwater lake sediments in Bavaria, Germany.</title>
        <authorList>
            <person name="Naruki M."/>
            <person name="Watanabe A."/>
            <person name="Warashina T."/>
            <person name="Morita T."/>
            <person name="Arakawa K."/>
        </authorList>
    </citation>
    <scope>NUCLEOTIDE SEQUENCE [LARGE SCALE GENOMIC DNA]</scope>
    <source>
        <strain evidence="17 18">CS-K2</strain>
    </source>
</reference>
<dbReference type="Pfam" id="PF00512">
    <property type="entry name" value="HisKA"/>
    <property type="match status" value="1"/>
</dbReference>
<dbReference type="InterPro" id="IPR003661">
    <property type="entry name" value="HisK_dim/P_dom"/>
</dbReference>
<evidence type="ECO:0000256" key="5">
    <source>
        <dbReference type="ARBA" id="ARBA00022729"/>
    </source>
</evidence>
<dbReference type="SMART" id="SM00388">
    <property type="entry name" value="HisKA"/>
    <property type="match status" value="1"/>
</dbReference>
<keyword evidence="7" id="KW-0418">Kinase</keyword>
<dbReference type="CDD" id="cd16922">
    <property type="entry name" value="HATPase_EvgS-ArcB-TorS-like"/>
    <property type="match status" value="1"/>
</dbReference>
<keyword evidence="5" id="KW-0732">Signal</keyword>
<dbReference type="GO" id="GO:0005524">
    <property type="term" value="F:ATP binding"/>
    <property type="evidence" value="ECO:0007669"/>
    <property type="project" value="UniProtKB-KW"/>
</dbReference>
<evidence type="ECO:0000256" key="14">
    <source>
        <dbReference type="ARBA" id="ARBA00070152"/>
    </source>
</evidence>
<evidence type="ECO:0000256" key="9">
    <source>
        <dbReference type="ARBA" id="ARBA00023012"/>
    </source>
</evidence>
<dbReference type="FunFam" id="3.30.565.10:FF:000010">
    <property type="entry name" value="Sensor histidine kinase RcsC"/>
    <property type="match status" value="1"/>
</dbReference>
<dbReference type="Pfam" id="PF02518">
    <property type="entry name" value="HATPase_c"/>
    <property type="match status" value="1"/>
</dbReference>
<dbReference type="EC" id="2.7.13.3" evidence="2"/>
<dbReference type="KEGG" id="lto:RGQ30_17830"/>
<evidence type="ECO:0000256" key="13">
    <source>
        <dbReference type="ARBA" id="ARBA00068150"/>
    </source>
</evidence>
<dbReference type="InterPro" id="IPR036097">
    <property type="entry name" value="HisK_dim/P_sf"/>
</dbReference>
<evidence type="ECO:0000313" key="17">
    <source>
        <dbReference type="EMBL" id="BET26282.1"/>
    </source>
</evidence>
<dbReference type="RefSeq" id="WP_130556232.1">
    <property type="nucleotide sequence ID" value="NZ_AP028947.1"/>
</dbReference>
<keyword evidence="15" id="KW-0812">Transmembrane</keyword>
<dbReference type="AlphaFoldDB" id="A0AA86IZ41"/>
<feature type="domain" description="Histidine kinase" evidence="16">
    <location>
        <begin position="252"/>
        <end position="473"/>
    </location>
</feature>
<dbReference type="FunFam" id="1.10.287.130:FF:000002">
    <property type="entry name" value="Two-component osmosensing histidine kinase"/>
    <property type="match status" value="1"/>
</dbReference>
<accession>A0AA86IZ41</accession>
<dbReference type="InterPro" id="IPR003594">
    <property type="entry name" value="HATPase_dom"/>
</dbReference>
<keyword evidence="6" id="KW-0547">Nucleotide-binding</keyword>
<evidence type="ECO:0000313" key="18">
    <source>
        <dbReference type="Proteomes" id="UP001329151"/>
    </source>
</evidence>
<dbReference type="SUPFAM" id="SSF55874">
    <property type="entry name" value="ATPase domain of HSP90 chaperone/DNA topoisomerase II/histidine kinase"/>
    <property type="match status" value="1"/>
</dbReference>
<sequence length="475" mass="52283">MSRIRLLPSSLIGRVFLLYTIALMLFVSISFVAFSRFQYHSTLEEAQDSANMMIEVVAQTVSDSAVIGDYDTIQRTLNKAIAGSRFASAKFIDLSGGVIKTQNSQITKSTSPLWLREQVAEQLYDVNRAINAGGYDYGVLRFTFAVDAIADGFWGLIGVAMASAVGGLIGGLLIIWFPLKSWLGALERVDEFEHAPVAKPGNEPDLRIENLPTEFRPAFEMLKRTTEHLDGESRAKELAESANRAKSQFLANMSHEIRTPLNGIIGMTELALETQLTKAQREFLQVAHDSANTLLVIVNEILDFSKIEAGMMKIEKVVFDPRRVFEQAIGPMIPKAAAKNLSLECTFSDACPNQLLGDPVRLLQVLNNMVGNAIKFTEQGGVDIRVDATRDNRGLHKLVCSIRDTGIGIPLEKMDAIFKPFEQADSSITRNFGGTGLGLSITSRLVELMQGEIWVESEVGVGSTFHFTVMDLKTV</sequence>
<evidence type="ECO:0000256" key="7">
    <source>
        <dbReference type="ARBA" id="ARBA00022777"/>
    </source>
</evidence>
<feature type="transmembrane region" description="Helical" evidence="15">
    <location>
        <begin position="153"/>
        <end position="179"/>
    </location>
</feature>
<organism evidence="17 18">
    <name type="scientific">Limnobacter thiooxidans</name>
    <dbReference type="NCBI Taxonomy" id="131080"/>
    <lineage>
        <taxon>Bacteria</taxon>
        <taxon>Pseudomonadati</taxon>
        <taxon>Pseudomonadota</taxon>
        <taxon>Betaproteobacteria</taxon>
        <taxon>Burkholderiales</taxon>
        <taxon>Burkholderiaceae</taxon>
        <taxon>Limnobacter</taxon>
    </lineage>
</organism>
<name>A0AA86IZ41_9BURK</name>
<feature type="transmembrane region" description="Helical" evidence="15">
    <location>
        <begin position="12"/>
        <end position="34"/>
    </location>
</feature>
<dbReference type="InterPro" id="IPR036890">
    <property type="entry name" value="HATPase_C_sf"/>
</dbReference>
<evidence type="ECO:0000259" key="16">
    <source>
        <dbReference type="PROSITE" id="PS50109"/>
    </source>
</evidence>
<dbReference type="Gene3D" id="3.30.565.10">
    <property type="entry name" value="Histidine kinase-like ATPase, C-terminal domain"/>
    <property type="match status" value="1"/>
</dbReference>
<keyword evidence="9" id="KW-0902">Two-component regulatory system</keyword>
<dbReference type="GO" id="GO:0000155">
    <property type="term" value="F:phosphorelay sensor kinase activity"/>
    <property type="evidence" value="ECO:0007669"/>
    <property type="project" value="InterPro"/>
</dbReference>
<evidence type="ECO:0000256" key="4">
    <source>
        <dbReference type="ARBA" id="ARBA00022679"/>
    </source>
</evidence>
<evidence type="ECO:0000256" key="6">
    <source>
        <dbReference type="ARBA" id="ARBA00022741"/>
    </source>
</evidence>
<keyword evidence="18" id="KW-1185">Reference proteome</keyword>
<evidence type="ECO:0000256" key="3">
    <source>
        <dbReference type="ARBA" id="ARBA00022553"/>
    </source>
</evidence>